<dbReference type="InterPro" id="IPR001584">
    <property type="entry name" value="Integrase_cat-core"/>
</dbReference>
<keyword evidence="12" id="KW-0239">DNA-directed DNA polymerase</keyword>
<keyword evidence="10" id="KW-0229">DNA integration</keyword>
<evidence type="ECO:0000256" key="1">
    <source>
        <dbReference type="ARBA" id="ARBA00022670"/>
    </source>
</evidence>
<accession>A0A2N9GF30</accession>
<sequence>MEMPFCMFLHPEINTKFSIQFRLVLERPEVVYPPGVLSDNLQSIQQQLDDHTTVIGSMAARMERMEDSFAALQAILEERLPPRTAIQNNGVNPMADQEVQVPDIIPNQQPEVQNQPPAMQIDENRVPIGAEARNAMPGRPPLYEMFPDLNQQRHPIPVGEPIEPGFERPIGGPILHPGQRNGFPRQPPPYWAPIEQQGEFREPMEPPWMQGGGENLWHEPRGGRRGYGRPMDQAAMHHREHYGQNQAYQPWQQGRQAGVPRPMKLEFPRFKGGDPNPWIYKAIQYFHYYQVQDAEKVMHASYHLDDDALIWFQDSEHVITCWDEFVRTILLRFGPASYDDPMESLTKLRHTTSVIAYKGQFESISNRIRNLSDMHKLSCFMSGLKDEIRLAVKMQGAQKLKTMKLYIMEEVDLDEDLEQVIEEESELTEESEESAEITLCALLGSTSPSTMRVVACINGKKAVVLIDTGSTHNFLGHELAKSLRFGIDTSSCFGVKVANGEVIRTKGECKDIQFKIWLKGLKTPKPELQGSKQFSKGSPTQGLLLQIMQCNLCQGTELPEGDVQEVLEEFQTVFEEPQGLPPNRGHEHQIMLKAEAKPTSQRPYRYPFYQKGEIEKIVQELLKSGCIRPSLSPFASPVLLVRKADGSWRMCVDYRSLNKDTIKDKFPIPVVDELLDELQGSNIFSKLDLRSGYHQIRMKELDIEKTAFRTHEGHYEFLVMPFGLTNAPSTFQALMNDVFKPFLRKFVLVFFYDILVYSQNLEEHKIHLKAVLQVLLDHQLFAKKSKCVFAVGEVEYLGHVISGRGVQTDPKKIAAMVNWPKPQTLKALRGFLGLTGYYRKFIRGYGQIASPLTELLRKDAFKWSEKAEMAFERLKEACSQPPCLALPDFSKTFVVECDASGYGIGAVLMQEGRPLAFYSQALKGKALFLSTYEKELMALVHKHPNHQLDQVSSLYAISFPSPTWLTELTSESSYQEDPVTKDLMASVSTDPDPQGAVTYKNGLLLHKGRLYLGENCTLKPKVLALLHDSPLGGHSGYLKTYQRAKKDWFWKGMKQDIKSYVKECDTCQRIKSETTRPAGLLQPLPIPPRPWYSISMDFIEVSDRDTAFTANFWQELFKIQEVELAMSSSYHPQTDGQTEVVNRSLEQYLRAFAGDKPSLWVHWLPMAEFWFNTNYHTSTKMTPFEALYGYEPPTIMDYIPGTTKVAAVDDYLHQQQGIIGLLKENLLSTQSRMKSQADKHRLERSFQVGEWVFLRLQPFRQKSVSRKHGKLAARFYGPFQIVEKVGAVAYRLELPEEAQIHNVFHVSCLKPKLGQSVLPSAKLPPMDSIGHLSPEPSKILDQRTIKEEEAWDCY</sequence>
<dbReference type="Pfam" id="PF24626">
    <property type="entry name" value="SH3_Tf2-1"/>
    <property type="match status" value="1"/>
</dbReference>
<dbReference type="GO" id="GO:0006508">
    <property type="term" value="P:proteolysis"/>
    <property type="evidence" value="ECO:0007669"/>
    <property type="project" value="UniProtKB-KW"/>
</dbReference>
<dbReference type="InterPro" id="IPR036397">
    <property type="entry name" value="RNaseH_sf"/>
</dbReference>
<dbReference type="GO" id="GO:0003677">
    <property type="term" value="F:DNA binding"/>
    <property type="evidence" value="ECO:0007669"/>
    <property type="project" value="UniProtKB-KW"/>
</dbReference>
<evidence type="ECO:0000256" key="5">
    <source>
        <dbReference type="ARBA" id="ARBA00022723"/>
    </source>
</evidence>
<name>A0A2N9GF30_FAGSY</name>
<dbReference type="PROSITE" id="PS50878">
    <property type="entry name" value="RT_POL"/>
    <property type="match status" value="1"/>
</dbReference>
<dbReference type="PANTHER" id="PTHR37984:SF5">
    <property type="entry name" value="PROTEIN NYNRIN-LIKE"/>
    <property type="match status" value="1"/>
</dbReference>
<dbReference type="SUPFAM" id="SSF53098">
    <property type="entry name" value="Ribonuclease H-like"/>
    <property type="match status" value="1"/>
</dbReference>
<dbReference type="PROSITE" id="PS50994">
    <property type="entry name" value="INTEGRASE"/>
    <property type="match status" value="1"/>
</dbReference>
<keyword evidence="14" id="KW-0233">DNA recombination</keyword>
<feature type="domain" description="Reverse transcriptase" evidence="16">
    <location>
        <begin position="622"/>
        <end position="801"/>
    </location>
</feature>
<dbReference type="InterPro" id="IPR000477">
    <property type="entry name" value="RT_dom"/>
</dbReference>
<keyword evidence="5" id="KW-0479">Metal-binding</keyword>
<dbReference type="InterPro" id="IPR021109">
    <property type="entry name" value="Peptidase_aspartic_dom_sf"/>
</dbReference>
<dbReference type="Pfam" id="PF17919">
    <property type="entry name" value="RT_RNaseH_2"/>
    <property type="match status" value="1"/>
</dbReference>
<evidence type="ECO:0008006" key="19">
    <source>
        <dbReference type="Google" id="ProtNLM"/>
    </source>
</evidence>
<dbReference type="FunFam" id="3.10.10.10:FF:000007">
    <property type="entry name" value="Retrovirus-related Pol polyprotein from transposon 17.6-like Protein"/>
    <property type="match status" value="1"/>
</dbReference>
<dbReference type="FunFam" id="3.30.70.270:FF:000020">
    <property type="entry name" value="Transposon Tf2-6 polyprotein-like Protein"/>
    <property type="match status" value="1"/>
</dbReference>
<dbReference type="GO" id="GO:0046872">
    <property type="term" value="F:metal ion binding"/>
    <property type="evidence" value="ECO:0007669"/>
    <property type="project" value="UniProtKB-KW"/>
</dbReference>
<evidence type="ECO:0000256" key="12">
    <source>
        <dbReference type="ARBA" id="ARBA00022932"/>
    </source>
</evidence>
<dbReference type="EMBL" id="OIVN01001803">
    <property type="protein sequence ID" value="SPC97851.1"/>
    <property type="molecule type" value="Genomic_DNA"/>
</dbReference>
<dbReference type="GO" id="GO:0004519">
    <property type="term" value="F:endonuclease activity"/>
    <property type="evidence" value="ECO:0007669"/>
    <property type="project" value="UniProtKB-KW"/>
</dbReference>
<dbReference type="InterPro" id="IPR050951">
    <property type="entry name" value="Retrovirus_Pol_polyprotein"/>
</dbReference>
<dbReference type="InterPro" id="IPR041577">
    <property type="entry name" value="RT_RNaseH_2"/>
</dbReference>
<dbReference type="InterPro" id="IPR056924">
    <property type="entry name" value="SH3_Tf2-1"/>
</dbReference>
<dbReference type="GO" id="GO:0003964">
    <property type="term" value="F:RNA-directed DNA polymerase activity"/>
    <property type="evidence" value="ECO:0007669"/>
    <property type="project" value="UniProtKB-KW"/>
</dbReference>
<keyword evidence="8" id="KW-0378">Hydrolase</keyword>
<dbReference type="Gene3D" id="3.30.420.10">
    <property type="entry name" value="Ribonuclease H-like superfamily/Ribonuclease H"/>
    <property type="match status" value="1"/>
</dbReference>
<evidence type="ECO:0000256" key="14">
    <source>
        <dbReference type="ARBA" id="ARBA00023172"/>
    </source>
</evidence>
<proteinExistence type="predicted"/>
<evidence type="ECO:0000259" key="16">
    <source>
        <dbReference type="PROSITE" id="PS50878"/>
    </source>
</evidence>
<evidence type="ECO:0000256" key="3">
    <source>
        <dbReference type="ARBA" id="ARBA00022695"/>
    </source>
</evidence>
<dbReference type="Gene3D" id="1.10.340.70">
    <property type="match status" value="1"/>
</dbReference>
<dbReference type="InterPro" id="IPR043128">
    <property type="entry name" value="Rev_trsase/Diguanyl_cyclase"/>
</dbReference>
<evidence type="ECO:0000256" key="8">
    <source>
        <dbReference type="ARBA" id="ARBA00022801"/>
    </source>
</evidence>
<reference evidence="18" key="1">
    <citation type="submission" date="2018-02" db="EMBL/GenBank/DDBJ databases">
        <authorList>
            <person name="Cohen D.B."/>
            <person name="Kent A.D."/>
        </authorList>
    </citation>
    <scope>NUCLEOTIDE SEQUENCE</scope>
</reference>
<dbReference type="Gene3D" id="2.40.70.10">
    <property type="entry name" value="Acid Proteases"/>
    <property type="match status" value="1"/>
</dbReference>
<evidence type="ECO:0000256" key="4">
    <source>
        <dbReference type="ARBA" id="ARBA00022722"/>
    </source>
</evidence>
<dbReference type="Pfam" id="PF00078">
    <property type="entry name" value="RVT_1"/>
    <property type="match status" value="1"/>
</dbReference>
<evidence type="ECO:0000313" key="18">
    <source>
        <dbReference type="EMBL" id="SPC97851.1"/>
    </source>
</evidence>
<keyword evidence="2" id="KW-0808">Transferase</keyword>
<dbReference type="Gene3D" id="3.10.10.10">
    <property type="entry name" value="HIV Type 1 Reverse Transcriptase, subunit A, domain 1"/>
    <property type="match status" value="1"/>
</dbReference>
<dbReference type="Pfam" id="PF03732">
    <property type="entry name" value="Retrotrans_gag"/>
    <property type="match status" value="1"/>
</dbReference>
<gene>
    <name evidence="18" type="ORF">FSB_LOCUS25733</name>
</gene>
<evidence type="ECO:0000256" key="9">
    <source>
        <dbReference type="ARBA" id="ARBA00022842"/>
    </source>
</evidence>
<keyword evidence="15" id="KW-0511">Multifunctional enzyme</keyword>
<dbReference type="Gene3D" id="3.30.70.270">
    <property type="match status" value="2"/>
</dbReference>
<dbReference type="InterPro" id="IPR043502">
    <property type="entry name" value="DNA/RNA_pol_sf"/>
</dbReference>
<evidence type="ECO:0000256" key="15">
    <source>
        <dbReference type="ARBA" id="ARBA00023268"/>
    </source>
</evidence>
<evidence type="ECO:0000256" key="13">
    <source>
        <dbReference type="ARBA" id="ARBA00023125"/>
    </source>
</evidence>
<dbReference type="InterPro" id="IPR012337">
    <property type="entry name" value="RNaseH-like_sf"/>
</dbReference>
<evidence type="ECO:0000259" key="17">
    <source>
        <dbReference type="PROSITE" id="PS50994"/>
    </source>
</evidence>
<dbReference type="InterPro" id="IPR041588">
    <property type="entry name" value="Integrase_H2C2"/>
</dbReference>
<keyword evidence="6" id="KW-0064">Aspartyl protease</keyword>
<keyword evidence="13" id="KW-0238">DNA-binding</keyword>
<evidence type="ECO:0000256" key="7">
    <source>
        <dbReference type="ARBA" id="ARBA00022759"/>
    </source>
</evidence>
<evidence type="ECO:0000256" key="10">
    <source>
        <dbReference type="ARBA" id="ARBA00022908"/>
    </source>
</evidence>
<dbReference type="GO" id="GO:0015074">
    <property type="term" value="P:DNA integration"/>
    <property type="evidence" value="ECO:0007669"/>
    <property type="project" value="UniProtKB-KW"/>
</dbReference>
<dbReference type="Pfam" id="PF13650">
    <property type="entry name" value="Asp_protease_2"/>
    <property type="match status" value="1"/>
</dbReference>
<dbReference type="SUPFAM" id="SSF56672">
    <property type="entry name" value="DNA/RNA polymerases"/>
    <property type="match status" value="1"/>
</dbReference>
<keyword evidence="7" id="KW-0255">Endonuclease</keyword>
<dbReference type="GO" id="GO:0003887">
    <property type="term" value="F:DNA-directed DNA polymerase activity"/>
    <property type="evidence" value="ECO:0007669"/>
    <property type="project" value="UniProtKB-KW"/>
</dbReference>
<evidence type="ECO:0000256" key="6">
    <source>
        <dbReference type="ARBA" id="ARBA00022750"/>
    </source>
</evidence>
<protein>
    <recommendedName>
        <fullName evidence="19">Integrase catalytic domain-containing protein</fullName>
    </recommendedName>
</protein>
<evidence type="ECO:0000256" key="2">
    <source>
        <dbReference type="ARBA" id="ARBA00022679"/>
    </source>
</evidence>
<dbReference type="InterPro" id="IPR005162">
    <property type="entry name" value="Retrotrans_gag_dom"/>
</dbReference>
<dbReference type="Pfam" id="PF17921">
    <property type="entry name" value="Integrase_H2C2"/>
    <property type="match status" value="1"/>
</dbReference>
<keyword evidence="1" id="KW-0645">Protease</keyword>
<keyword evidence="3" id="KW-0548">Nucleotidyltransferase</keyword>
<keyword evidence="9" id="KW-0460">Magnesium</keyword>
<keyword evidence="11" id="KW-0695">RNA-directed DNA polymerase</keyword>
<keyword evidence="4" id="KW-0540">Nuclease</keyword>
<dbReference type="PANTHER" id="PTHR37984">
    <property type="entry name" value="PROTEIN CBG26694"/>
    <property type="match status" value="1"/>
</dbReference>
<dbReference type="CDD" id="cd01647">
    <property type="entry name" value="RT_LTR"/>
    <property type="match status" value="1"/>
</dbReference>
<feature type="domain" description="Integrase catalytic" evidence="17">
    <location>
        <begin position="1102"/>
        <end position="1191"/>
    </location>
</feature>
<organism evidence="18">
    <name type="scientific">Fagus sylvatica</name>
    <name type="common">Beechnut</name>
    <dbReference type="NCBI Taxonomy" id="28930"/>
    <lineage>
        <taxon>Eukaryota</taxon>
        <taxon>Viridiplantae</taxon>
        <taxon>Streptophyta</taxon>
        <taxon>Embryophyta</taxon>
        <taxon>Tracheophyta</taxon>
        <taxon>Spermatophyta</taxon>
        <taxon>Magnoliopsida</taxon>
        <taxon>eudicotyledons</taxon>
        <taxon>Gunneridae</taxon>
        <taxon>Pentapetalae</taxon>
        <taxon>rosids</taxon>
        <taxon>fabids</taxon>
        <taxon>Fagales</taxon>
        <taxon>Fagaceae</taxon>
        <taxon>Fagus</taxon>
    </lineage>
</organism>
<dbReference type="GO" id="GO:0004190">
    <property type="term" value="F:aspartic-type endopeptidase activity"/>
    <property type="evidence" value="ECO:0007669"/>
    <property type="project" value="UniProtKB-KW"/>
</dbReference>
<dbReference type="GO" id="GO:0006310">
    <property type="term" value="P:DNA recombination"/>
    <property type="evidence" value="ECO:0007669"/>
    <property type="project" value="UniProtKB-KW"/>
</dbReference>
<dbReference type="FunFam" id="1.10.340.70:FF:000001">
    <property type="entry name" value="Retrovirus-related Pol polyprotein from transposon gypsy-like Protein"/>
    <property type="match status" value="1"/>
</dbReference>
<evidence type="ECO:0000256" key="11">
    <source>
        <dbReference type="ARBA" id="ARBA00022918"/>
    </source>
</evidence>
<dbReference type="CDD" id="cd00303">
    <property type="entry name" value="retropepsin_like"/>
    <property type="match status" value="1"/>
</dbReference>